<keyword evidence="2" id="KW-1185">Reference proteome</keyword>
<reference evidence="1 2" key="1">
    <citation type="journal article" date="2023" name="Nat. Microbiol.">
        <title>A compendium of viruses from methanogenic archaea reveals their diversity and adaptations to the gut environment.</title>
        <authorList>
            <person name="Medvedeva S."/>
            <person name="Borrel G."/>
            <person name="Krupovic M."/>
            <person name="Gribaldo S."/>
        </authorList>
    </citation>
    <scope>NUCLEOTIDE SEQUENCE [LARGE SCALE GENOMIC DNA]</scope>
</reference>
<dbReference type="RefSeq" id="YP_013605494.1">
    <property type="nucleotide sequence ID" value="NC_134205.1"/>
</dbReference>
<gene>
    <name evidence="1" type="ORF">vir335_00034</name>
</gene>
<evidence type="ECO:0000313" key="2">
    <source>
        <dbReference type="Proteomes" id="UP001302000"/>
    </source>
</evidence>
<proteinExistence type="predicted"/>
<accession>A0AA87CIK5</accession>
<organism evidence="1 2">
    <name type="scientific">Caudoviricetes sp. vir335</name>
    <dbReference type="NCBI Taxonomy" id="3068357"/>
    <lineage>
        <taxon>Viruses</taxon>
        <taxon>Duplodnaviria</taxon>
        <taxon>Heunggongvirae</taxon>
        <taxon>Uroviricota</taxon>
        <taxon>Caudoviricetes</taxon>
    </lineage>
</organism>
<evidence type="ECO:0000313" key="1">
    <source>
        <dbReference type="EMBL" id="DBA35590.1"/>
    </source>
</evidence>
<name>A0AA87CIK5_9CAUD</name>
<evidence type="ECO:0008006" key="3">
    <source>
        <dbReference type="Google" id="ProtNLM"/>
    </source>
</evidence>
<sequence length="956" mass="103336">MELYRTFDRMTRSITSDRKGYAGQTYDSGSTRIHFKIQDGGEDWDFKADGYVPYIVFAVYDEVGNPYVYGPDSSPVFSGFDFPIPYEITSRASSLRVEYNLWFVKAEVADNFNGTPDGLLVTEYLLSATDGVAFRASCIKPPKPGCGCKAPPYTPATAPTVIGALEALKSLAVIRPVAKEAHINPYGEEQGLDLYFKSISGEFQQMWLNVPTLSDDGKLKASQLPTGNGVDSIPLLKSMVGNGDAIVYDGAKQGFVAKKVSATAGAALAAPASLVQASAMGQRMEYVKRLDGEAGAHYLRLLDGNGQEICHVDLPLESMISKAYYDASKKSLIFEVDGAEEPIVVPVHDLVDTFRPGDENITIELVASGDAENPTIHTISLSSSFLARIKDDELDLAAHKDDVQNPHRVTKAQVGLGNVENLSPANMPVSDATAAAIASAKQDVSADVEAVEARVGVIETQLNGDSGEGGIIEKHDRDIARIDSETTAIRAELALKASSQDLATAVGAKQDRLIPGSNIAISDTNVISYVGPNIDVDSKMSATSTNPVQNRVLVAELDKLQPKLTAGTNIKIENGRIDATVPPTTVDDAMSYSSKNPVQNRVIARELDKKANIGEGVSVWKGITQDGLYLYNTGDVVVYDNALYISRVDNNDHHPDDETCWSVVRGATTTQVVGITPATYIGVFGNTSDTVYTIEHRMNTRNIVFSFMRNDGSYQFVYPTMVSAPTLSTMRVQLPSPPGNNALIVNMVKARTVTPSGVKSYPAVIEFATPDREWQVYNDTGKPLYVKAYNTEGVEAEGDVIQDSATEYSPVTIDFGEATAGKLFLAESDIVKEYNGTSLDIPIASGDRYLVQCFRDGEGQSRLDIIQTDGNVHIGSSSPWAGTVAMFKATASKSWKAADMKQENGRYKISYQHNKGRLVGAQVYTSEGMAMTELSCTDNVITVYTNSAIDGELYII</sequence>
<dbReference type="EMBL" id="BK063680">
    <property type="protein sequence ID" value="DBA35590.1"/>
    <property type="molecule type" value="Genomic_DNA"/>
</dbReference>
<dbReference type="GeneID" id="301841404"/>
<dbReference type="Proteomes" id="UP001302000">
    <property type="component" value="Segment"/>
</dbReference>
<protein>
    <recommendedName>
        <fullName evidence="3">Tail fiber protein</fullName>
    </recommendedName>
</protein>